<dbReference type="InterPro" id="IPR016024">
    <property type="entry name" value="ARM-type_fold"/>
</dbReference>
<dbReference type="AlphaFoldDB" id="A0A7S3AJR7"/>
<dbReference type="InterPro" id="IPR011989">
    <property type="entry name" value="ARM-like"/>
</dbReference>
<reference evidence="1" key="1">
    <citation type="submission" date="2021-01" db="EMBL/GenBank/DDBJ databases">
        <authorList>
            <person name="Corre E."/>
            <person name="Pelletier E."/>
            <person name="Niang G."/>
            <person name="Scheremetjew M."/>
            <person name="Finn R."/>
            <person name="Kale V."/>
            <person name="Holt S."/>
            <person name="Cochrane G."/>
            <person name="Meng A."/>
            <person name="Brown T."/>
            <person name="Cohen L."/>
        </authorList>
    </citation>
    <scope>NUCLEOTIDE SEQUENCE</scope>
    <source>
        <strain evidence="1">CCMP281</strain>
    </source>
</reference>
<sequence>MHDHAQSVTVLIQSCAVLINLCAGDSFERRDHAAMAGALPAIADAMRKHIGSPILQEMSFVALQNICFGNDSNGADRKAKAVEIGVLKDIVQAMTKHSDVDSLVEQGSSTLRLLVGKDKSAKQKALDAGANPKWLKTGGFLSRRLSKSG</sequence>
<dbReference type="SUPFAM" id="SSF48371">
    <property type="entry name" value="ARM repeat"/>
    <property type="match status" value="1"/>
</dbReference>
<organism evidence="1">
    <name type="scientific">Haptolina ericina</name>
    <dbReference type="NCBI Taxonomy" id="156174"/>
    <lineage>
        <taxon>Eukaryota</taxon>
        <taxon>Haptista</taxon>
        <taxon>Haptophyta</taxon>
        <taxon>Prymnesiophyceae</taxon>
        <taxon>Prymnesiales</taxon>
        <taxon>Prymnesiaceae</taxon>
        <taxon>Haptolina</taxon>
    </lineage>
</organism>
<accession>A0A7S3AJR7</accession>
<proteinExistence type="predicted"/>
<protein>
    <recommendedName>
        <fullName evidence="2">Armadillo repeat-containing protein 8</fullName>
    </recommendedName>
</protein>
<gene>
    <name evidence="1" type="ORF">HERI1096_LOCUS5556</name>
</gene>
<name>A0A7S3AJR7_9EUKA</name>
<dbReference type="EMBL" id="HBHX01010015">
    <property type="protein sequence ID" value="CAE0104898.1"/>
    <property type="molecule type" value="Transcribed_RNA"/>
</dbReference>
<evidence type="ECO:0000313" key="1">
    <source>
        <dbReference type="EMBL" id="CAE0104898.1"/>
    </source>
</evidence>
<evidence type="ECO:0008006" key="2">
    <source>
        <dbReference type="Google" id="ProtNLM"/>
    </source>
</evidence>
<dbReference type="Gene3D" id="1.25.10.10">
    <property type="entry name" value="Leucine-rich Repeat Variant"/>
    <property type="match status" value="1"/>
</dbReference>